<sequence>MSQPMPNNAVNPAPNTLTNSGNKLNPDLQQAIEQASAPNLTQSERVQKLLASVTAPILQVYAREHNACNNVDPRIVAIQDFQKSPGYKDFKAIVENTLKQLDAIANSSPHHGQKTDRFQRFGKEVFVQVTGNQRSRFGTSQADLFEQSCPDANRLLRMHTFAKKRPDLVARGGVENARACITELSQRLDVCGPGLVQHFDEAVKTIRQLTFVPSMPERIEALRIQIVRNAITEFLNRPGAACKTITSEVHQVAAWQNHFSSMFDLPSIQDVYANANFTENESEQVELASKLSALQSGSVISTMLANQILEEAQDIWNQAKAVGINDLSQYCMTLLEKINERHGQVEPHTLMQLDDDGMPGGIQNDPTLLALSILERTDQASGVHFVKESLLKWTPSHQNAYNNISLKSRGKLNWLETAPPPGSTENPEVDLISAEGMSRQQVTELLDALFTPESHELDVRRAIHEVMQNDWGQTWPAIKSKTYDESRPEDVFVNLAFGMTHDQKLGPCDLKTKFNKLMTKALENFEQSTVLDQYTENEILELLEYVTDWNTRCEQPQDRVDLTRLLTAVRYNHQTSKIPLYKAVHRHEWKHNYDLSFRKSYEPAQIRGKGTTHALAYIEAMADGAPHLLGRTLRRNAPALTDPKVVFKFIEMGANLYTIPREGANALERLIGNRNDDFVRALLEGLVQRKYSIKDIASASSIQALRTRGMTKTSAYLDRFCDNRPLIPSRCLKPTPIYLNYVGDIDHIAVFNENRGLRDVRDFIALRSSR</sequence>
<dbReference type="Proteomes" id="UP001329151">
    <property type="component" value="Chromosome"/>
</dbReference>
<keyword evidence="3" id="KW-1185">Reference proteome</keyword>
<organism evidence="2 3">
    <name type="scientific">Limnobacter thiooxidans</name>
    <dbReference type="NCBI Taxonomy" id="131080"/>
    <lineage>
        <taxon>Bacteria</taxon>
        <taxon>Pseudomonadati</taxon>
        <taxon>Pseudomonadota</taxon>
        <taxon>Betaproteobacteria</taxon>
        <taxon>Burkholderiales</taxon>
        <taxon>Burkholderiaceae</taxon>
        <taxon>Limnobacter</taxon>
    </lineage>
</organism>
<protein>
    <submittedName>
        <fullName evidence="2">Uncharacterized protein</fullName>
    </submittedName>
</protein>
<evidence type="ECO:0000313" key="2">
    <source>
        <dbReference type="EMBL" id="BET24903.1"/>
    </source>
</evidence>
<feature type="compositionally biased region" description="Low complexity" evidence="1">
    <location>
        <begin position="1"/>
        <end position="15"/>
    </location>
</feature>
<evidence type="ECO:0000313" key="3">
    <source>
        <dbReference type="Proteomes" id="UP001329151"/>
    </source>
</evidence>
<gene>
    <name evidence="2" type="ORF">RGQ30_04040</name>
</gene>
<name>A0AA86IXE6_9BURK</name>
<reference evidence="2 3" key="1">
    <citation type="submission" date="2023-10" db="EMBL/GenBank/DDBJ databases">
        <title>Complete Genome Sequence of Limnobacter thiooxidans CS-K2T, Isolated from freshwater lake sediments in Bavaria, Germany.</title>
        <authorList>
            <person name="Naruki M."/>
            <person name="Watanabe A."/>
            <person name="Warashina T."/>
            <person name="Morita T."/>
            <person name="Arakawa K."/>
        </authorList>
    </citation>
    <scope>NUCLEOTIDE SEQUENCE [LARGE SCALE GENOMIC DNA]</scope>
    <source>
        <strain evidence="2 3">CS-K2</strain>
    </source>
</reference>
<proteinExistence type="predicted"/>
<feature type="region of interest" description="Disordered" evidence="1">
    <location>
        <begin position="1"/>
        <end position="24"/>
    </location>
</feature>
<dbReference type="AlphaFoldDB" id="A0AA86IXE6"/>
<accession>A0AA86IXE6</accession>
<evidence type="ECO:0000256" key="1">
    <source>
        <dbReference type="SAM" id="MobiDB-lite"/>
    </source>
</evidence>
<dbReference type="EMBL" id="AP028947">
    <property type="protein sequence ID" value="BET24903.1"/>
    <property type="molecule type" value="Genomic_DNA"/>
</dbReference>
<dbReference type="KEGG" id="lto:RGQ30_04040"/>